<keyword evidence="2" id="KW-1185">Reference proteome</keyword>
<organism evidence="1 2">
    <name type="scientific">Clydaea vesicula</name>
    <dbReference type="NCBI Taxonomy" id="447962"/>
    <lineage>
        <taxon>Eukaryota</taxon>
        <taxon>Fungi</taxon>
        <taxon>Fungi incertae sedis</taxon>
        <taxon>Chytridiomycota</taxon>
        <taxon>Chytridiomycota incertae sedis</taxon>
        <taxon>Chytridiomycetes</taxon>
        <taxon>Lobulomycetales</taxon>
        <taxon>Lobulomycetaceae</taxon>
        <taxon>Clydaea</taxon>
    </lineage>
</organism>
<accession>A0AAD5U672</accession>
<dbReference type="EMBL" id="JADGJW010000156">
    <property type="protein sequence ID" value="KAJ3222861.1"/>
    <property type="molecule type" value="Genomic_DNA"/>
</dbReference>
<evidence type="ECO:0000313" key="1">
    <source>
        <dbReference type="EMBL" id="KAJ3222861.1"/>
    </source>
</evidence>
<dbReference type="AlphaFoldDB" id="A0AAD5U672"/>
<reference evidence="1" key="1">
    <citation type="submission" date="2020-05" db="EMBL/GenBank/DDBJ databases">
        <title>Phylogenomic resolution of chytrid fungi.</title>
        <authorList>
            <person name="Stajich J.E."/>
            <person name="Amses K."/>
            <person name="Simmons R."/>
            <person name="Seto K."/>
            <person name="Myers J."/>
            <person name="Bonds A."/>
            <person name="Quandt C.A."/>
            <person name="Barry K."/>
            <person name="Liu P."/>
            <person name="Grigoriev I."/>
            <person name="Longcore J.E."/>
            <person name="James T.Y."/>
        </authorList>
    </citation>
    <scope>NUCLEOTIDE SEQUENCE</scope>
    <source>
        <strain evidence="1">JEL0476</strain>
    </source>
</reference>
<sequence length="134" mass="16312">MIPQIFQKSSLEGQNQTYLTKLHLKRERKKLIRQVKFFNHLLLKLNCKKQEYNLVTKKQFKHNKYDTLESREIPEEIKMFSFSKDFLTFFVPKELVELEFWSRIELEGEIGAIVRDLYELEEIIKRLRNIPHLV</sequence>
<dbReference type="Proteomes" id="UP001211065">
    <property type="component" value="Unassembled WGS sequence"/>
</dbReference>
<gene>
    <name evidence="1" type="ORF">HK099_001825</name>
</gene>
<comment type="caution">
    <text evidence="1">The sequence shown here is derived from an EMBL/GenBank/DDBJ whole genome shotgun (WGS) entry which is preliminary data.</text>
</comment>
<protein>
    <submittedName>
        <fullName evidence="1">Uncharacterized protein</fullName>
    </submittedName>
</protein>
<proteinExistence type="predicted"/>
<evidence type="ECO:0000313" key="2">
    <source>
        <dbReference type="Proteomes" id="UP001211065"/>
    </source>
</evidence>
<name>A0AAD5U672_9FUNG</name>